<evidence type="ECO:0000256" key="1">
    <source>
        <dbReference type="SAM" id="MobiDB-lite"/>
    </source>
</evidence>
<protein>
    <submittedName>
        <fullName evidence="3">Uncharacterized protein</fullName>
    </submittedName>
</protein>
<accession>A0A5P8M392</accession>
<feature type="transmembrane region" description="Helical" evidence="2">
    <location>
        <begin position="143"/>
        <end position="167"/>
    </location>
</feature>
<keyword evidence="2" id="KW-1133">Transmembrane helix</keyword>
<keyword evidence="2" id="KW-0812">Transmembrane</keyword>
<keyword evidence="2" id="KW-0472">Membrane</keyword>
<dbReference type="Proteomes" id="UP000326779">
    <property type="component" value="Chromosome"/>
</dbReference>
<evidence type="ECO:0000256" key="2">
    <source>
        <dbReference type="SAM" id="Phobius"/>
    </source>
</evidence>
<evidence type="ECO:0000313" key="4">
    <source>
        <dbReference type="Proteomes" id="UP000326779"/>
    </source>
</evidence>
<reference evidence="3 4" key="1">
    <citation type="submission" date="2019-10" db="EMBL/GenBank/DDBJ databases">
        <title>The completed genome of Lactobacillus harbinensis M1.</title>
        <authorList>
            <person name="Zheng Y."/>
        </authorList>
    </citation>
    <scope>NUCLEOTIDE SEQUENCE [LARGE SCALE GENOMIC DNA]</scope>
    <source>
        <strain evidence="3 4">M1</strain>
    </source>
</reference>
<sequence>MSKLSNQLYMVNNQRQRGNYSPNLVNGPWPHSGDTIGGKEQAGGGPMDSKYVTKEELKTLMDFYPERGGPTLNHEYATKQELQILQAKIEGKIDTLGVKIDSKFENVDSSISDLKSSIPDKISLAIHDQFEKRDHDRKETNHFIIGTLVIGGLSLVVSIVSIIVTIVR</sequence>
<dbReference type="KEGG" id="lhb:D1010_05680"/>
<gene>
    <name evidence="3" type="ORF">D1010_05680</name>
</gene>
<feature type="region of interest" description="Disordered" evidence="1">
    <location>
        <begin position="16"/>
        <end position="48"/>
    </location>
</feature>
<evidence type="ECO:0000313" key="3">
    <source>
        <dbReference type="EMBL" id="QFR22972.1"/>
    </source>
</evidence>
<dbReference type="AlphaFoldDB" id="A0A5P8M392"/>
<dbReference type="RefSeq" id="WP_152260441.1">
    <property type="nucleotide sequence ID" value="NZ_CP045143.1"/>
</dbReference>
<proteinExistence type="predicted"/>
<organism evidence="3 4">
    <name type="scientific">Schleiferilactobacillus harbinensis</name>
    <dbReference type="NCBI Taxonomy" id="304207"/>
    <lineage>
        <taxon>Bacteria</taxon>
        <taxon>Bacillati</taxon>
        <taxon>Bacillota</taxon>
        <taxon>Bacilli</taxon>
        <taxon>Lactobacillales</taxon>
        <taxon>Lactobacillaceae</taxon>
        <taxon>Schleiferilactobacillus</taxon>
    </lineage>
</organism>
<dbReference type="EMBL" id="CP045143">
    <property type="protein sequence ID" value="QFR22972.1"/>
    <property type="molecule type" value="Genomic_DNA"/>
</dbReference>
<name>A0A5P8M392_9LACO</name>